<name>A0A1G8R0U3_9GAMM</name>
<feature type="compositionally biased region" description="Basic and acidic residues" evidence="1">
    <location>
        <begin position="8"/>
        <end position="18"/>
    </location>
</feature>
<reference evidence="2 3" key="1">
    <citation type="submission" date="2016-10" db="EMBL/GenBank/DDBJ databases">
        <authorList>
            <person name="de Groot N.N."/>
        </authorList>
    </citation>
    <scope>NUCLEOTIDE SEQUENCE [LARGE SCALE GENOMIC DNA]</scope>
    <source>
        <strain evidence="2 3">CGMCC 1.6133</strain>
    </source>
</reference>
<keyword evidence="3" id="KW-1185">Reference proteome</keyword>
<evidence type="ECO:0000313" key="2">
    <source>
        <dbReference type="EMBL" id="SDJ10606.1"/>
    </source>
</evidence>
<organism evidence="2 3">
    <name type="scientific">Billgrantia gudaonensis</name>
    <dbReference type="NCBI Taxonomy" id="376427"/>
    <lineage>
        <taxon>Bacteria</taxon>
        <taxon>Pseudomonadati</taxon>
        <taxon>Pseudomonadota</taxon>
        <taxon>Gammaproteobacteria</taxon>
        <taxon>Oceanospirillales</taxon>
        <taxon>Halomonadaceae</taxon>
        <taxon>Billgrantia</taxon>
    </lineage>
</organism>
<dbReference type="Proteomes" id="UP000198525">
    <property type="component" value="Unassembled WGS sequence"/>
</dbReference>
<evidence type="ECO:0000256" key="1">
    <source>
        <dbReference type="SAM" id="MobiDB-lite"/>
    </source>
</evidence>
<evidence type="ECO:0000313" key="3">
    <source>
        <dbReference type="Proteomes" id="UP000198525"/>
    </source>
</evidence>
<protein>
    <submittedName>
        <fullName evidence="2">Uncharacterized protein</fullName>
    </submittedName>
</protein>
<sequence length="39" mass="4880">MMRKALRKTLDRIDQGAKRREKIRIQGNKRKHLRQQQRH</sequence>
<dbReference type="STRING" id="376427.SAMN04487954_10354"/>
<gene>
    <name evidence="2" type="ORF">SAMN04487954_10354</name>
</gene>
<feature type="compositionally biased region" description="Basic residues" evidence="1">
    <location>
        <begin position="19"/>
        <end position="39"/>
    </location>
</feature>
<dbReference type="AlphaFoldDB" id="A0A1G8R0U3"/>
<feature type="region of interest" description="Disordered" evidence="1">
    <location>
        <begin position="1"/>
        <end position="39"/>
    </location>
</feature>
<accession>A0A1G8R0U3</accession>
<proteinExistence type="predicted"/>
<dbReference type="EMBL" id="FNES01000003">
    <property type="protein sequence ID" value="SDJ10606.1"/>
    <property type="molecule type" value="Genomic_DNA"/>
</dbReference>